<feature type="transmembrane region" description="Helical" evidence="2">
    <location>
        <begin position="133"/>
        <end position="158"/>
    </location>
</feature>
<feature type="region of interest" description="Disordered" evidence="1">
    <location>
        <begin position="299"/>
        <end position="321"/>
    </location>
</feature>
<evidence type="ECO:0000256" key="1">
    <source>
        <dbReference type="SAM" id="MobiDB-lite"/>
    </source>
</evidence>
<reference evidence="3 4" key="1">
    <citation type="submission" date="2016-04" db="EMBL/GenBank/DDBJ databases">
        <title>Draft genome of Fonsecaea erecta CBS 125763.</title>
        <authorList>
            <person name="Weiss V.A."/>
            <person name="Vicente V.A."/>
            <person name="Raittz R.T."/>
            <person name="Moreno L.F."/>
            <person name="De Souza E.M."/>
            <person name="Pedrosa F.O."/>
            <person name="Steffens M.B."/>
            <person name="Faoro H."/>
            <person name="Tadra-Sfeir M.Z."/>
            <person name="Najafzadeh M.J."/>
            <person name="Felipe M.S."/>
            <person name="Teixeira M."/>
            <person name="Sun J."/>
            <person name="Xi L."/>
            <person name="Gomes R."/>
            <person name="De Azevedo C.M."/>
            <person name="Salgado C.G."/>
            <person name="Da Silva M.B."/>
            <person name="Nascimento M.F."/>
            <person name="Queiroz-Telles F."/>
            <person name="Attili D.S."/>
            <person name="Gorbushina A."/>
        </authorList>
    </citation>
    <scope>NUCLEOTIDE SEQUENCE [LARGE SCALE GENOMIC DNA]</scope>
    <source>
        <strain evidence="3 4">CBS 125763</strain>
    </source>
</reference>
<keyword evidence="2" id="KW-1133">Transmembrane helix</keyword>
<feature type="transmembrane region" description="Helical" evidence="2">
    <location>
        <begin position="106"/>
        <end position="127"/>
    </location>
</feature>
<dbReference type="RefSeq" id="XP_018687500.1">
    <property type="nucleotide sequence ID" value="XM_018843173.1"/>
</dbReference>
<evidence type="ECO:0000313" key="4">
    <source>
        <dbReference type="Proteomes" id="UP000078343"/>
    </source>
</evidence>
<proteinExistence type="predicted"/>
<accession>A0A178Z4L5</accession>
<feature type="compositionally biased region" description="Basic and acidic residues" evidence="1">
    <location>
        <begin position="250"/>
        <end position="263"/>
    </location>
</feature>
<dbReference type="GeneID" id="30015836"/>
<feature type="transmembrane region" description="Helical" evidence="2">
    <location>
        <begin position="6"/>
        <end position="27"/>
    </location>
</feature>
<dbReference type="Proteomes" id="UP000078343">
    <property type="component" value="Unassembled WGS sequence"/>
</dbReference>
<feature type="transmembrane region" description="Helical" evidence="2">
    <location>
        <begin position="39"/>
        <end position="60"/>
    </location>
</feature>
<comment type="caution">
    <text evidence="3">The sequence shown here is derived from an EMBL/GenBank/DDBJ whole genome shotgun (WGS) entry which is preliminary data.</text>
</comment>
<feature type="region of interest" description="Disordered" evidence="1">
    <location>
        <begin position="247"/>
        <end position="278"/>
    </location>
</feature>
<sequence>MVDRSFVLVVPNFVVAFALALASVGPIRSRLISKAKFDLFIGPLNTVVQLFFALSLMALVSPNVSQKTETTIVERAALFVQSTLQVGRLIYLIVECCVTKLWIRALVWVSWLTVSVGTFVLSVVFPLRSIELWGSISFSACIAVNGLVTIWLVMRVLWKIQKRTPKTWNPLRQAIPSQNLVYFEILRSVVDIVFAVVPARELWSYNDWVPYYALQILISTILRALGTVPQLLRFWLGVKAVPNPSSGERGAIRDQRATGKESGCELGTGTGLKTKSTAADKVPLKQAISLQMLPRKSEMDITNVSTSPAQSGFPSEVHREI</sequence>
<name>A0A178Z4L5_9EURO</name>
<feature type="transmembrane region" description="Helical" evidence="2">
    <location>
        <begin position="72"/>
        <end position="94"/>
    </location>
</feature>
<protein>
    <submittedName>
        <fullName evidence="3">Uncharacterized protein</fullName>
    </submittedName>
</protein>
<dbReference type="EMBL" id="LVYI01000015">
    <property type="protein sequence ID" value="OAP54133.1"/>
    <property type="molecule type" value="Genomic_DNA"/>
</dbReference>
<keyword evidence="2" id="KW-0812">Transmembrane</keyword>
<keyword evidence="2" id="KW-0472">Membrane</keyword>
<feature type="compositionally biased region" description="Polar residues" evidence="1">
    <location>
        <begin position="300"/>
        <end position="313"/>
    </location>
</feature>
<keyword evidence="4" id="KW-1185">Reference proteome</keyword>
<dbReference type="AlphaFoldDB" id="A0A178Z4L5"/>
<organism evidence="3 4">
    <name type="scientific">Fonsecaea erecta</name>
    <dbReference type="NCBI Taxonomy" id="1367422"/>
    <lineage>
        <taxon>Eukaryota</taxon>
        <taxon>Fungi</taxon>
        <taxon>Dikarya</taxon>
        <taxon>Ascomycota</taxon>
        <taxon>Pezizomycotina</taxon>
        <taxon>Eurotiomycetes</taxon>
        <taxon>Chaetothyriomycetidae</taxon>
        <taxon>Chaetothyriales</taxon>
        <taxon>Herpotrichiellaceae</taxon>
        <taxon>Fonsecaea</taxon>
    </lineage>
</organism>
<evidence type="ECO:0000313" key="3">
    <source>
        <dbReference type="EMBL" id="OAP54133.1"/>
    </source>
</evidence>
<gene>
    <name evidence="3" type="ORF">AYL99_11668</name>
</gene>
<evidence type="ECO:0000256" key="2">
    <source>
        <dbReference type="SAM" id="Phobius"/>
    </source>
</evidence>